<protein>
    <recommendedName>
        <fullName evidence="14">Rab-interacting lysosomal protein</fullName>
    </recommendedName>
</protein>
<evidence type="ECO:0000256" key="8">
    <source>
        <dbReference type="ARBA" id="ARBA00023054"/>
    </source>
</evidence>
<dbReference type="FunFam" id="1.20.58.1770:FF:000004">
    <property type="entry name" value="Rab interacting lysosomal protein"/>
    <property type="match status" value="1"/>
</dbReference>
<feature type="domain" description="RH2" evidence="17">
    <location>
        <begin position="238"/>
        <end position="314"/>
    </location>
</feature>
<keyword evidence="7" id="KW-0653">Protein transport</keyword>
<evidence type="ECO:0000256" key="12">
    <source>
        <dbReference type="ARBA" id="ARBA00058545"/>
    </source>
</evidence>
<dbReference type="GO" id="GO:0045022">
    <property type="term" value="P:early endosome to late endosome transport"/>
    <property type="evidence" value="ECO:0007669"/>
    <property type="project" value="TreeGrafter"/>
</dbReference>
<dbReference type="Pfam" id="PF09744">
    <property type="entry name" value="RH1"/>
    <property type="match status" value="1"/>
</dbReference>
<comment type="function">
    <text evidence="12">Rab effector playing a role in late endocytic transport to degradative compartments. Involved in the regulation of lysosomal morphology and distribution. Induces recruitment of dynein-dynactin motor complexes to Rab7A-containing late endosome and lysosome compartments. Promotes centripetal migration of phagosomes and the fusion of phagosomes with the late endosomes and lysosomes.</text>
</comment>
<reference evidence="18 19" key="1">
    <citation type="journal article" date="2018" name="Mol. Genet. Genomics">
        <title>The red deer Cervus elaphus genome CerEla1.0: sequencing, annotating, genes, and chromosomes.</title>
        <authorList>
            <person name="Bana N.A."/>
            <person name="Nyiri A."/>
            <person name="Nagy J."/>
            <person name="Frank K."/>
            <person name="Nagy T."/>
            <person name="Steger V."/>
            <person name="Schiller M."/>
            <person name="Lakatos P."/>
            <person name="Sugar L."/>
            <person name="Horn P."/>
            <person name="Barta E."/>
            <person name="Orosz L."/>
        </authorList>
    </citation>
    <scope>NUCLEOTIDE SEQUENCE [LARGE SCALE GENOMIC DNA]</scope>
    <source>
        <strain evidence="18">Hungarian</strain>
    </source>
</reference>
<evidence type="ECO:0000256" key="3">
    <source>
        <dbReference type="ARBA" id="ARBA00004656"/>
    </source>
</evidence>
<dbReference type="InterPro" id="IPR034744">
    <property type="entry name" value="RH2"/>
</dbReference>
<dbReference type="GO" id="GO:0031902">
    <property type="term" value="C:late endosome membrane"/>
    <property type="evidence" value="ECO:0007669"/>
    <property type="project" value="UniProtKB-SubCell"/>
</dbReference>
<gene>
    <name evidence="18" type="ORF">Celaphus_00000832</name>
</gene>
<evidence type="ECO:0000256" key="4">
    <source>
        <dbReference type="ARBA" id="ARBA00022448"/>
    </source>
</evidence>
<keyword evidence="4" id="KW-0813">Transport</keyword>
<sequence length="420" mass="46680">MEPRRAVPGAHGWGSRVAAGSGTAAELVYHLAGALGAELQELARRFGPEAAAGLVPLVVQALELLEKAAVGPAPDSVSAQQAELELRRLREENERLRRELRSRPQEEHALLRQLKEVTDRQRDELRAYNRDLLQRSQETEALQEQLQRLLLVNAELRQKLAAVQTQLRAARDRESQREQRREAAVEPPPEPVQGQAAGPGCEQRRESEREAAGTRAPGTPEDPADAPPPPGLPAKAGQCGFSREEVQQILQERNELKANVFLLKEELAYFQRELLTDHRVPGLLLEAMKVAVKKQRKKIKAKMLGTPEEAESSDDEDGSWLLLSSDKGDHSEPPAPESRIRTLASGIGVKQRPLGLRPAVWLPASYREERRPRSHPTWSRWAAQQPPTPDGSCCALSEHLCLGSQLPQRPDFGICLWLDV</sequence>
<dbReference type="PANTHER" id="PTHR21502:SF7">
    <property type="entry name" value="RAB-INTERACTING LYSOSOMAL PROTEIN"/>
    <property type="match status" value="1"/>
</dbReference>
<dbReference type="Pfam" id="PF11461">
    <property type="entry name" value="RILP"/>
    <property type="match status" value="1"/>
</dbReference>
<keyword evidence="11" id="KW-0968">Cytoplasmic vesicle</keyword>
<dbReference type="InterPro" id="IPR051241">
    <property type="entry name" value="DZIP_RILPL"/>
</dbReference>
<feature type="compositionally biased region" description="Acidic residues" evidence="15">
    <location>
        <begin position="308"/>
        <end position="318"/>
    </location>
</feature>
<feature type="region of interest" description="Disordered" evidence="15">
    <location>
        <begin position="167"/>
        <end position="237"/>
    </location>
</feature>
<evidence type="ECO:0000256" key="9">
    <source>
        <dbReference type="ARBA" id="ARBA00023136"/>
    </source>
</evidence>
<evidence type="ECO:0000256" key="11">
    <source>
        <dbReference type="ARBA" id="ARBA00023329"/>
    </source>
</evidence>
<accession>A0A212D8L6</accession>
<keyword evidence="10" id="KW-0458">Lysosome</keyword>
<keyword evidence="8" id="KW-0175">Coiled coil</keyword>
<evidence type="ECO:0000313" key="18">
    <source>
        <dbReference type="EMBL" id="OWK14526.1"/>
    </source>
</evidence>
<dbReference type="GO" id="GO:0060271">
    <property type="term" value="P:cilium assembly"/>
    <property type="evidence" value="ECO:0007669"/>
    <property type="project" value="TreeGrafter"/>
</dbReference>
<name>A0A212D8L6_CEREH</name>
<feature type="compositionally biased region" description="Basic and acidic residues" evidence="15">
    <location>
        <begin position="169"/>
        <end position="184"/>
    </location>
</feature>
<keyword evidence="9" id="KW-0472">Membrane</keyword>
<evidence type="ECO:0000256" key="14">
    <source>
        <dbReference type="ARBA" id="ARBA00073592"/>
    </source>
</evidence>
<keyword evidence="19" id="KW-1185">Reference proteome</keyword>
<dbReference type="GO" id="GO:0051959">
    <property type="term" value="F:dynein light intermediate chain binding"/>
    <property type="evidence" value="ECO:0007669"/>
    <property type="project" value="TreeGrafter"/>
</dbReference>
<dbReference type="SUPFAM" id="SSF161256">
    <property type="entry name" value="RILP dimerisation region"/>
    <property type="match status" value="1"/>
</dbReference>
<evidence type="ECO:0000256" key="2">
    <source>
        <dbReference type="ARBA" id="ARBA00004580"/>
    </source>
</evidence>
<dbReference type="GO" id="GO:0046983">
    <property type="term" value="F:protein dimerization activity"/>
    <property type="evidence" value="ECO:0007669"/>
    <property type="project" value="InterPro"/>
</dbReference>
<evidence type="ECO:0000259" key="16">
    <source>
        <dbReference type="PROSITE" id="PS51776"/>
    </source>
</evidence>
<dbReference type="Gene3D" id="6.10.230.10">
    <property type="match status" value="1"/>
</dbReference>
<dbReference type="InterPro" id="IPR034743">
    <property type="entry name" value="RH1"/>
</dbReference>
<evidence type="ECO:0000256" key="13">
    <source>
        <dbReference type="ARBA" id="ARBA00063602"/>
    </source>
</evidence>
<dbReference type="EMBL" id="MKHE01000005">
    <property type="protein sequence ID" value="OWK14526.1"/>
    <property type="molecule type" value="Genomic_DNA"/>
</dbReference>
<feature type="region of interest" description="Disordered" evidence="15">
    <location>
        <begin position="301"/>
        <end position="338"/>
    </location>
</feature>
<dbReference type="OrthoDB" id="10069524at2759"/>
<dbReference type="PROSITE" id="PS51776">
    <property type="entry name" value="RH1"/>
    <property type="match status" value="1"/>
</dbReference>
<evidence type="ECO:0000313" key="19">
    <source>
        <dbReference type="Proteomes" id="UP000242450"/>
    </source>
</evidence>
<dbReference type="GO" id="GO:0005765">
    <property type="term" value="C:lysosomal membrane"/>
    <property type="evidence" value="ECO:0007669"/>
    <property type="project" value="UniProtKB-SubCell"/>
</dbReference>
<proteinExistence type="predicted"/>
<evidence type="ECO:0000256" key="15">
    <source>
        <dbReference type="SAM" id="MobiDB-lite"/>
    </source>
</evidence>
<feature type="domain" description="RH1" evidence="16">
    <location>
        <begin position="11"/>
        <end position="106"/>
    </location>
</feature>
<keyword evidence="5" id="KW-0597">Phosphoprotein</keyword>
<evidence type="ECO:0000256" key="7">
    <source>
        <dbReference type="ARBA" id="ARBA00022927"/>
    </source>
</evidence>
<evidence type="ECO:0000256" key="10">
    <source>
        <dbReference type="ARBA" id="ARBA00023228"/>
    </source>
</evidence>
<dbReference type="PANTHER" id="PTHR21502">
    <property type="entry name" value="ZINC FINGER PROTEIN DZIP1"/>
    <property type="match status" value="1"/>
</dbReference>
<evidence type="ECO:0000259" key="17">
    <source>
        <dbReference type="PROSITE" id="PS51777"/>
    </source>
</evidence>
<organism evidence="18 19">
    <name type="scientific">Cervus elaphus hippelaphus</name>
    <name type="common">European red deer</name>
    <dbReference type="NCBI Taxonomy" id="46360"/>
    <lineage>
        <taxon>Eukaryota</taxon>
        <taxon>Metazoa</taxon>
        <taxon>Chordata</taxon>
        <taxon>Craniata</taxon>
        <taxon>Vertebrata</taxon>
        <taxon>Euteleostomi</taxon>
        <taxon>Mammalia</taxon>
        <taxon>Eutheria</taxon>
        <taxon>Laurasiatheria</taxon>
        <taxon>Artiodactyla</taxon>
        <taxon>Ruminantia</taxon>
        <taxon>Pecora</taxon>
        <taxon>Cervidae</taxon>
        <taxon>Cervinae</taxon>
        <taxon>Cervus</taxon>
    </lineage>
</organism>
<dbReference type="Proteomes" id="UP000242450">
    <property type="component" value="Chromosome 5"/>
</dbReference>
<comment type="subunit">
    <text evidence="13">Homodimer. Interacts with RAB7A. Interacts with RAB34. Identified in a complex with MREG and DCTN1; interacts directly with MREG. Interacts with CLN3. Interacts with FLCN; the interaction is direct and promotes association between RILP and RAB34.</text>
</comment>
<evidence type="ECO:0000256" key="6">
    <source>
        <dbReference type="ARBA" id="ARBA00022753"/>
    </source>
</evidence>
<evidence type="ECO:0000256" key="1">
    <source>
        <dbReference type="ARBA" id="ARBA00004414"/>
    </source>
</evidence>
<keyword evidence="6" id="KW-0967">Endosome</keyword>
<dbReference type="AlphaFoldDB" id="A0A212D8L6"/>
<comment type="subcellular location">
    <subcellularLocation>
        <location evidence="2">Cytoplasmic vesicle</location>
        <location evidence="2">Phagosome membrane</location>
    </subcellularLocation>
    <subcellularLocation>
        <location evidence="1">Late endosome membrane</location>
    </subcellularLocation>
    <subcellularLocation>
        <location evidence="3">Lysosome membrane</location>
    </subcellularLocation>
</comment>
<feature type="compositionally biased region" description="Basic and acidic residues" evidence="15">
    <location>
        <begin position="202"/>
        <end position="212"/>
    </location>
</feature>
<dbReference type="GO" id="GO:0030670">
    <property type="term" value="C:phagocytic vesicle membrane"/>
    <property type="evidence" value="ECO:0007669"/>
    <property type="project" value="UniProtKB-SubCell"/>
</dbReference>
<dbReference type="GO" id="GO:0015031">
    <property type="term" value="P:protein transport"/>
    <property type="evidence" value="ECO:0007669"/>
    <property type="project" value="UniProtKB-KW"/>
</dbReference>
<dbReference type="GO" id="GO:0031267">
    <property type="term" value="F:small GTPase binding"/>
    <property type="evidence" value="ECO:0007669"/>
    <property type="project" value="TreeGrafter"/>
</dbReference>
<evidence type="ECO:0000256" key="5">
    <source>
        <dbReference type="ARBA" id="ARBA00022553"/>
    </source>
</evidence>
<comment type="caution">
    <text evidence="18">The sequence shown here is derived from an EMBL/GenBank/DDBJ whole genome shotgun (WGS) entry which is preliminary data.</text>
</comment>
<dbReference type="Gene3D" id="1.20.58.1770">
    <property type="match status" value="1"/>
</dbReference>
<dbReference type="PROSITE" id="PS51777">
    <property type="entry name" value="RH2"/>
    <property type="match status" value="1"/>
</dbReference>
<dbReference type="GO" id="GO:0036064">
    <property type="term" value="C:ciliary basal body"/>
    <property type="evidence" value="ECO:0007669"/>
    <property type="project" value="TreeGrafter"/>
</dbReference>
<dbReference type="InterPro" id="IPR021563">
    <property type="entry name" value="RILP_dimer"/>
</dbReference>